<evidence type="ECO:0000313" key="3">
    <source>
        <dbReference type="Proteomes" id="UP000238479"/>
    </source>
</evidence>
<protein>
    <submittedName>
        <fullName evidence="2">Uncharacterized protein</fullName>
    </submittedName>
</protein>
<feature type="transmembrane region" description="Helical" evidence="1">
    <location>
        <begin position="12"/>
        <end position="37"/>
    </location>
</feature>
<dbReference type="Proteomes" id="UP000238479">
    <property type="component" value="Chromosome 1"/>
</dbReference>
<name>A0A2P6SPU2_ROSCH</name>
<organism evidence="2 3">
    <name type="scientific">Rosa chinensis</name>
    <name type="common">China rose</name>
    <dbReference type="NCBI Taxonomy" id="74649"/>
    <lineage>
        <taxon>Eukaryota</taxon>
        <taxon>Viridiplantae</taxon>
        <taxon>Streptophyta</taxon>
        <taxon>Embryophyta</taxon>
        <taxon>Tracheophyta</taxon>
        <taxon>Spermatophyta</taxon>
        <taxon>Magnoliopsida</taxon>
        <taxon>eudicotyledons</taxon>
        <taxon>Gunneridae</taxon>
        <taxon>Pentapetalae</taxon>
        <taxon>rosids</taxon>
        <taxon>fabids</taxon>
        <taxon>Rosales</taxon>
        <taxon>Rosaceae</taxon>
        <taxon>Rosoideae</taxon>
        <taxon>Rosoideae incertae sedis</taxon>
        <taxon>Rosa</taxon>
    </lineage>
</organism>
<comment type="caution">
    <text evidence="2">The sequence shown here is derived from an EMBL/GenBank/DDBJ whole genome shotgun (WGS) entry which is preliminary data.</text>
</comment>
<reference evidence="2 3" key="1">
    <citation type="journal article" date="2018" name="Nat. Genet.">
        <title>The Rosa genome provides new insights in the design of modern roses.</title>
        <authorList>
            <person name="Bendahmane M."/>
        </authorList>
    </citation>
    <scope>NUCLEOTIDE SEQUENCE [LARGE SCALE GENOMIC DNA]</scope>
    <source>
        <strain evidence="3">cv. Old Blush</strain>
    </source>
</reference>
<accession>A0A2P6SPU2</accession>
<dbReference type="Gramene" id="PRQ60700">
    <property type="protein sequence ID" value="PRQ60700"/>
    <property type="gene ID" value="RchiOBHm_Chr1g0384161"/>
</dbReference>
<sequence length="83" mass="8924">MRHGSCSVSRVIVRLMSIAISTLLRILLQFVAILLHVAKNTTMMAFSIESCSGSAHTSSMAFGSSAFAPSSMLRHKDLAIVRA</sequence>
<keyword evidence="1" id="KW-0812">Transmembrane</keyword>
<dbReference type="AlphaFoldDB" id="A0A2P6SPU2"/>
<keyword evidence="1" id="KW-0472">Membrane</keyword>
<gene>
    <name evidence="2" type="ORF">RchiOBHm_Chr1g0384161</name>
</gene>
<proteinExistence type="predicted"/>
<evidence type="ECO:0000313" key="2">
    <source>
        <dbReference type="EMBL" id="PRQ60700.1"/>
    </source>
</evidence>
<keyword evidence="1" id="KW-1133">Transmembrane helix</keyword>
<evidence type="ECO:0000256" key="1">
    <source>
        <dbReference type="SAM" id="Phobius"/>
    </source>
</evidence>
<keyword evidence="3" id="KW-1185">Reference proteome</keyword>
<dbReference type="EMBL" id="PDCK01000039">
    <property type="protein sequence ID" value="PRQ60700.1"/>
    <property type="molecule type" value="Genomic_DNA"/>
</dbReference>